<keyword evidence="9 12" id="KW-0648">Protein biosynthesis</keyword>
<evidence type="ECO:0000256" key="8">
    <source>
        <dbReference type="ARBA" id="ARBA00022840"/>
    </source>
</evidence>
<dbReference type="InterPro" id="IPR015273">
    <property type="entry name" value="Cys-tRNA-synt_Ia_DALR"/>
</dbReference>
<evidence type="ECO:0000313" key="15">
    <source>
        <dbReference type="Proteomes" id="UP000325030"/>
    </source>
</evidence>
<dbReference type="EMBL" id="AP018930">
    <property type="protein sequence ID" value="BBG28171.1"/>
    <property type="molecule type" value="Genomic_DNA"/>
</dbReference>
<evidence type="ECO:0000256" key="1">
    <source>
        <dbReference type="ARBA" id="ARBA00004496"/>
    </source>
</evidence>
<dbReference type="InterPro" id="IPR024909">
    <property type="entry name" value="Cys-tRNA/MSH_ligase"/>
</dbReference>
<comment type="cofactor">
    <cofactor evidence="12">
        <name>Zn(2+)</name>
        <dbReference type="ChEBI" id="CHEBI:29105"/>
    </cofactor>
    <text evidence="12">Binds 1 zinc ion per subunit.</text>
</comment>
<dbReference type="InterPro" id="IPR015803">
    <property type="entry name" value="Cys-tRNA-ligase"/>
</dbReference>
<evidence type="ECO:0000259" key="13">
    <source>
        <dbReference type="SMART" id="SM00840"/>
    </source>
</evidence>
<sequence>MRIFNTLGRSVQDFEPSGSTVKMYVCGPTVYDEVHIGHGRTFVAYDMMSRYFKLKGYDVIRVQNITDIDDKIIKKSNETGKGWEEIVDMYSNSYLESLELLKVKIDLHPRVSQHVKDIIDFVSRLIEKGKAYVAESGSVYFDVDTYDKYGELSNTMKNLWNQGEETIKEKRHSYDFALWKASKPNEPFWESPWGRGRPGWHIECSTMSTRYLGETFDIHGGGMDLIFPHHENERAQSESLIGHPWVKYWVHTAFITIKKEKMSKSLGNIIPLKDALKEWGPSTLRLWFLSSHYRSNVDFSDETMEQAKSSIERFHNALAILRSVLREGNKFYSSQDGIRTFQKVLTMRQRFYQALDDDFDTPSALASIHDLASLIFTEIQQERDFLSAVTAMDLMRDFNQVFGVLDNELESQGKHMNTLVENILEVRKNLREKKMYEASDLIRDALAKSGIKIMDSKEGSTWRLE</sequence>
<dbReference type="HAMAP" id="MF_00041">
    <property type="entry name" value="Cys_tRNA_synth"/>
    <property type="match status" value="1"/>
</dbReference>
<feature type="binding site" evidence="12">
    <location>
        <position position="204"/>
    </location>
    <ligand>
        <name>Zn(2+)</name>
        <dbReference type="ChEBI" id="CHEBI:29105"/>
    </ligand>
</feature>
<feature type="binding site" evidence="12">
    <location>
        <position position="233"/>
    </location>
    <ligand>
        <name>Zn(2+)</name>
        <dbReference type="ChEBI" id="CHEBI:29105"/>
    </ligand>
</feature>
<evidence type="ECO:0000256" key="9">
    <source>
        <dbReference type="ARBA" id="ARBA00022917"/>
    </source>
</evidence>
<evidence type="ECO:0000256" key="4">
    <source>
        <dbReference type="ARBA" id="ARBA00022598"/>
    </source>
</evidence>
<evidence type="ECO:0000256" key="7">
    <source>
        <dbReference type="ARBA" id="ARBA00022833"/>
    </source>
</evidence>
<dbReference type="Gene3D" id="3.40.50.620">
    <property type="entry name" value="HUPs"/>
    <property type="match status" value="1"/>
</dbReference>
<dbReference type="PANTHER" id="PTHR10890">
    <property type="entry name" value="CYSTEINYL-TRNA SYNTHETASE"/>
    <property type="match status" value="1"/>
</dbReference>
<keyword evidence="6 12" id="KW-0547">Nucleotide-binding</keyword>
<dbReference type="GO" id="GO:0004817">
    <property type="term" value="F:cysteine-tRNA ligase activity"/>
    <property type="evidence" value="ECO:0007669"/>
    <property type="project" value="UniProtKB-UniRule"/>
</dbReference>
<dbReference type="GO" id="GO:0006423">
    <property type="term" value="P:cysteinyl-tRNA aminoacylation"/>
    <property type="evidence" value="ECO:0007669"/>
    <property type="project" value="UniProtKB-UniRule"/>
</dbReference>
<dbReference type="Pfam" id="PF01406">
    <property type="entry name" value="tRNA-synt_1e"/>
    <property type="match status" value="1"/>
</dbReference>
<dbReference type="PRINTS" id="PR00983">
    <property type="entry name" value="TRNASYNTHCYS"/>
</dbReference>
<evidence type="ECO:0000256" key="10">
    <source>
        <dbReference type="ARBA" id="ARBA00023146"/>
    </source>
</evidence>
<evidence type="ECO:0000256" key="11">
    <source>
        <dbReference type="ARBA" id="ARBA00047398"/>
    </source>
</evidence>
<dbReference type="InterPro" id="IPR032678">
    <property type="entry name" value="tRNA-synt_1_cat_dom"/>
</dbReference>
<dbReference type="SMART" id="SM00840">
    <property type="entry name" value="DALR_2"/>
    <property type="match status" value="1"/>
</dbReference>
<keyword evidence="8 12" id="KW-0067">ATP-binding</keyword>
<feature type="short sequence motif" description="'KMSKS' region" evidence="12">
    <location>
        <begin position="261"/>
        <end position="265"/>
    </location>
</feature>
<dbReference type="GO" id="GO:0005524">
    <property type="term" value="F:ATP binding"/>
    <property type="evidence" value="ECO:0007669"/>
    <property type="project" value="UniProtKB-UniRule"/>
</dbReference>
<comment type="subcellular location">
    <subcellularLocation>
        <location evidence="1 12">Cytoplasm</location>
    </subcellularLocation>
</comment>
<dbReference type="InterPro" id="IPR009080">
    <property type="entry name" value="tRNAsynth_Ia_anticodon-bd"/>
</dbReference>
<feature type="binding site" evidence="12">
    <location>
        <position position="229"/>
    </location>
    <ligand>
        <name>Zn(2+)</name>
        <dbReference type="ChEBI" id="CHEBI:29105"/>
    </ligand>
</feature>
<organism evidence="14 15">
    <name type="scientific">Sulfuracidifex tepidarius</name>
    <dbReference type="NCBI Taxonomy" id="1294262"/>
    <lineage>
        <taxon>Archaea</taxon>
        <taxon>Thermoproteota</taxon>
        <taxon>Thermoprotei</taxon>
        <taxon>Sulfolobales</taxon>
        <taxon>Sulfolobaceae</taxon>
        <taxon>Sulfuracidifex</taxon>
    </lineage>
</organism>
<dbReference type="RefSeq" id="WP_149565088.1">
    <property type="nucleotide sequence ID" value="NZ_AP018930.1"/>
</dbReference>
<dbReference type="GeneID" id="41718996"/>
<keyword evidence="5 12" id="KW-0479">Metal-binding</keyword>
<evidence type="ECO:0000256" key="5">
    <source>
        <dbReference type="ARBA" id="ARBA00022723"/>
    </source>
</evidence>
<feature type="domain" description="Cysteinyl-tRNA synthetase class Ia DALR" evidence="13">
    <location>
        <begin position="350"/>
        <end position="413"/>
    </location>
</feature>
<dbReference type="AlphaFoldDB" id="A0A510E6K5"/>
<reference evidence="15" key="1">
    <citation type="submission" date="2018-09" db="EMBL/GenBank/DDBJ databases">
        <title>Complete Genome Sequencing of Sulfolobus sp. JCM 16834.</title>
        <authorList>
            <person name="Kato S."/>
            <person name="Itoh T."/>
            <person name="Ohkuma M."/>
        </authorList>
    </citation>
    <scope>NUCLEOTIDE SEQUENCE [LARGE SCALE GENOMIC DNA]</scope>
    <source>
        <strain evidence="15">IC-007</strain>
    </source>
</reference>
<dbReference type="NCBIfam" id="TIGR00435">
    <property type="entry name" value="cysS"/>
    <property type="match status" value="1"/>
</dbReference>
<dbReference type="InterPro" id="IPR014729">
    <property type="entry name" value="Rossmann-like_a/b/a_fold"/>
</dbReference>
<keyword evidence="4 12" id="KW-0436">Ligase</keyword>
<dbReference type="CDD" id="cd00672">
    <property type="entry name" value="CysRS_core"/>
    <property type="match status" value="1"/>
</dbReference>
<dbReference type="SUPFAM" id="SSF47323">
    <property type="entry name" value="Anticodon-binding domain of a subclass of class I aminoacyl-tRNA synthetases"/>
    <property type="match status" value="1"/>
</dbReference>
<name>A0A510E6K5_9CREN</name>
<dbReference type="FunFam" id="3.40.50.620:FF:000068">
    <property type="entry name" value="Cysteine--tRNA ligase"/>
    <property type="match status" value="1"/>
</dbReference>
<keyword evidence="3 12" id="KW-0963">Cytoplasm</keyword>
<dbReference type="EC" id="6.1.1.16" evidence="12"/>
<comment type="catalytic activity">
    <reaction evidence="11 12">
        <text>tRNA(Cys) + L-cysteine + ATP = L-cysteinyl-tRNA(Cys) + AMP + diphosphate</text>
        <dbReference type="Rhea" id="RHEA:17773"/>
        <dbReference type="Rhea" id="RHEA-COMP:9661"/>
        <dbReference type="Rhea" id="RHEA-COMP:9679"/>
        <dbReference type="ChEBI" id="CHEBI:30616"/>
        <dbReference type="ChEBI" id="CHEBI:33019"/>
        <dbReference type="ChEBI" id="CHEBI:35235"/>
        <dbReference type="ChEBI" id="CHEBI:78442"/>
        <dbReference type="ChEBI" id="CHEBI:78517"/>
        <dbReference type="ChEBI" id="CHEBI:456215"/>
        <dbReference type="EC" id="6.1.1.16"/>
    </reaction>
</comment>
<feature type="short sequence motif" description="'HIGH' region" evidence="12">
    <location>
        <begin position="28"/>
        <end position="38"/>
    </location>
</feature>
<comment type="similarity">
    <text evidence="2 12">Belongs to the class-I aminoacyl-tRNA synthetase family.</text>
</comment>
<dbReference type="PANTHER" id="PTHR10890:SF3">
    <property type="entry name" value="CYSTEINE--TRNA LIGASE, CYTOPLASMIC"/>
    <property type="match status" value="1"/>
</dbReference>
<dbReference type="Proteomes" id="UP000325030">
    <property type="component" value="Chromosome"/>
</dbReference>
<dbReference type="Pfam" id="PF09190">
    <property type="entry name" value="DALR_2"/>
    <property type="match status" value="1"/>
</dbReference>
<feature type="binding site" evidence="12">
    <location>
        <position position="264"/>
    </location>
    <ligand>
        <name>ATP</name>
        <dbReference type="ChEBI" id="CHEBI:30616"/>
    </ligand>
</feature>
<evidence type="ECO:0000256" key="2">
    <source>
        <dbReference type="ARBA" id="ARBA00005594"/>
    </source>
</evidence>
<keyword evidence="10 12" id="KW-0030">Aminoacyl-tRNA synthetase</keyword>
<evidence type="ECO:0000256" key="12">
    <source>
        <dbReference type="HAMAP-Rule" id="MF_00041"/>
    </source>
</evidence>
<proteinExistence type="inferred from homology"/>
<feature type="binding site" evidence="12">
    <location>
        <position position="26"/>
    </location>
    <ligand>
        <name>Zn(2+)</name>
        <dbReference type="ChEBI" id="CHEBI:29105"/>
    </ligand>
</feature>
<protein>
    <recommendedName>
        <fullName evidence="12">Cysteine--tRNA ligase</fullName>
        <ecNumber evidence="12">6.1.1.16</ecNumber>
    </recommendedName>
    <alternativeName>
        <fullName evidence="12">Cysteinyl-tRNA synthetase</fullName>
        <shortName evidence="12">CysRS</shortName>
    </alternativeName>
</protein>
<keyword evidence="7 12" id="KW-0862">Zinc</keyword>
<dbReference type="Gene3D" id="1.20.120.1910">
    <property type="entry name" value="Cysteine-tRNA ligase, C-terminal anti-codon recognition domain"/>
    <property type="match status" value="1"/>
</dbReference>
<evidence type="ECO:0000256" key="6">
    <source>
        <dbReference type="ARBA" id="ARBA00022741"/>
    </source>
</evidence>
<dbReference type="GO" id="GO:0005737">
    <property type="term" value="C:cytoplasm"/>
    <property type="evidence" value="ECO:0007669"/>
    <property type="project" value="UniProtKB-SubCell"/>
</dbReference>
<accession>A0A510E6K5</accession>
<evidence type="ECO:0000313" key="14">
    <source>
        <dbReference type="EMBL" id="BBG28171.1"/>
    </source>
</evidence>
<dbReference type="GO" id="GO:0008270">
    <property type="term" value="F:zinc ion binding"/>
    <property type="evidence" value="ECO:0007669"/>
    <property type="project" value="UniProtKB-UniRule"/>
</dbReference>
<gene>
    <name evidence="12" type="primary">cysS</name>
    <name evidence="14" type="ORF">IC007_2726</name>
</gene>
<dbReference type="SUPFAM" id="SSF52374">
    <property type="entry name" value="Nucleotidylyl transferase"/>
    <property type="match status" value="1"/>
</dbReference>
<evidence type="ECO:0000256" key="3">
    <source>
        <dbReference type="ARBA" id="ARBA00022490"/>
    </source>
</evidence>